<proteinExistence type="predicted"/>
<dbReference type="RefSeq" id="WP_054724605.1">
    <property type="nucleotide sequence ID" value="NZ_CP012898.1"/>
</dbReference>
<dbReference type="STRING" id="1736674.APS56_02890"/>
<dbReference type="SUPFAM" id="SSF54534">
    <property type="entry name" value="FKBP-like"/>
    <property type="match status" value="1"/>
</dbReference>
<dbReference type="AlphaFoldDB" id="A0A0P0CMZ4"/>
<dbReference type="InterPro" id="IPR000297">
    <property type="entry name" value="PPIase_PpiC"/>
</dbReference>
<protein>
    <recommendedName>
        <fullName evidence="3">PpiC domain-containing protein</fullName>
    </recommendedName>
</protein>
<feature type="chain" id="PRO_5006042724" description="PpiC domain-containing protein" evidence="2">
    <location>
        <begin position="20"/>
        <end position="212"/>
    </location>
</feature>
<keyword evidence="1" id="KW-0413">Isomerase</keyword>
<evidence type="ECO:0000256" key="2">
    <source>
        <dbReference type="SAM" id="SignalP"/>
    </source>
</evidence>
<evidence type="ECO:0000256" key="1">
    <source>
        <dbReference type="PROSITE-ProRule" id="PRU00278"/>
    </source>
</evidence>
<evidence type="ECO:0000313" key="5">
    <source>
        <dbReference type="Proteomes" id="UP000057981"/>
    </source>
</evidence>
<dbReference type="Pfam" id="PF13616">
    <property type="entry name" value="Rotamase_3"/>
    <property type="match status" value="1"/>
</dbReference>
<feature type="signal peptide" evidence="2">
    <location>
        <begin position="1"/>
        <end position="19"/>
    </location>
</feature>
<gene>
    <name evidence="4" type="ORF">APS56_02890</name>
</gene>
<evidence type="ECO:0000259" key="3">
    <source>
        <dbReference type="PROSITE" id="PS50198"/>
    </source>
</evidence>
<keyword evidence="5" id="KW-1185">Reference proteome</keyword>
<dbReference type="Proteomes" id="UP000057981">
    <property type="component" value="Chromosome"/>
</dbReference>
<dbReference type="PROSITE" id="PS50198">
    <property type="entry name" value="PPIC_PPIASE_2"/>
    <property type="match status" value="1"/>
</dbReference>
<feature type="domain" description="PpiC" evidence="3">
    <location>
        <begin position="94"/>
        <end position="166"/>
    </location>
</feature>
<sequence>MFKNLLTILFIAITSLLTAQTSLEKELEIIETPEQIDTFLKEKNSKKNKLITFNEEKHKTTLAKALFKLSKGGVEKTETEYYKTFYKVVDKTETINYRVSYIALESSNMKDSELKNIQSTIIKKYNDGASFDFLAKQYSSDKNANRGGDSGWFTQDKNNYDFEDVVINGSHSLNEIFTYNHTATNTYFIILKTYEPKTISEIKVLKVIENKD</sequence>
<dbReference type="OrthoDB" id="1348210at2"/>
<dbReference type="GO" id="GO:0003755">
    <property type="term" value="F:peptidyl-prolyl cis-trans isomerase activity"/>
    <property type="evidence" value="ECO:0007669"/>
    <property type="project" value="UniProtKB-KW"/>
</dbReference>
<evidence type="ECO:0000313" key="4">
    <source>
        <dbReference type="EMBL" id="ALJ04157.1"/>
    </source>
</evidence>
<dbReference type="EMBL" id="CP012898">
    <property type="protein sequence ID" value="ALJ04157.1"/>
    <property type="molecule type" value="Genomic_DNA"/>
</dbReference>
<keyword evidence="1" id="KW-0697">Rotamase</keyword>
<dbReference type="KEGG" id="ahz:APS56_02890"/>
<name>A0A0P0CMZ4_9FLAO</name>
<organism evidence="4 5">
    <name type="scientific">Pseudalgibacter alginicilyticus</name>
    <dbReference type="NCBI Taxonomy" id="1736674"/>
    <lineage>
        <taxon>Bacteria</taxon>
        <taxon>Pseudomonadati</taxon>
        <taxon>Bacteroidota</taxon>
        <taxon>Flavobacteriia</taxon>
        <taxon>Flavobacteriales</taxon>
        <taxon>Flavobacteriaceae</taxon>
        <taxon>Pseudalgibacter</taxon>
    </lineage>
</organism>
<reference evidence="4 5" key="1">
    <citation type="submission" date="2015-10" db="EMBL/GenBank/DDBJ databases">
        <authorList>
            <person name="Gilbert D.G."/>
        </authorList>
    </citation>
    <scope>NUCLEOTIDE SEQUENCE [LARGE SCALE GENOMIC DNA]</scope>
    <source>
        <strain evidence="5">HZ-22</strain>
    </source>
</reference>
<dbReference type="InterPro" id="IPR046357">
    <property type="entry name" value="PPIase_dom_sf"/>
</dbReference>
<dbReference type="Gene3D" id="3.10.50.40">
    <property type="match status" value="1"/>
</dbReference>
<accession>A0A0P0CMZ4</accession>
<keyword evidence="2" id="KW-0732">Signal</keyword>